<evidence type="ECO:0000313" key="1">
    <source>
        <dbReference type="EMBL" id="KAD4180237.1"/>
    </source>
</evidence>
<protein>
    <submittedName>
        <fullName evidence="1">Uncharacterized protein</fullName>
    </submittedName>
</protein>
<accession>A0A5N6N1Q8</accession>
<dbReference type="Proteomes" id="UP000326396">
    <property type="component" value="Linkage Group LG4"/>
</dbReference>
<dbReference type="EMBL" id="SZYD01000014">
    <property type="protein sequence ID" value="KAD4180237.1"/>
    <property type="molecule type" value="Genomic_DNA"/>
</dbReference>
<evidence type="ECO:0000313" key="2">
    <source>
        <dbReference type="Proteomes" id="UP000326396"/>
    </source>
</evidence>
<reference evidence="1 2" key="1">
    <citation type="submission" date="2019-05" db="EMBL/GenBank/DDBJ databases">
        <title>Mikania micrantha, genome provides insights into the molecular mechanism of rapid growth.</title>
        <authorList>
            <person name="Liu B."/>
        </authorList>
    </citation>
    <scope>NUCLEOTIDE SEQUENCE [LARGE SCALE GENOMIC DNA]</scope>
    <source>
        <strain evidence="1">NLD-2019</strain>
        <tissue evidence="1">Leaf</tissue>
    </source>
</reference>
<proteinExistence type="predicted"/>
<name>A0A5N6N1Q8_9ASTR</name>
<organism evidence="1 2">
    <name type="scientific">Mikania micrantha</name>
    <name type="common">bitter vine</name>
    <dbReference type="NCBI Taxonomy" id="192012"/>
    <lineage>
        <taxon>Eukaryota</taxon>
        <taxon>Viridiplantae</taxon>
        <taxon>Streptophyta</taxon>
        <taxon>Embryophyta</taxon>
        <taxon>Tracheophyta</taxon>
        <taxon>Spermatophyta</taxon>
        <taxon>Magnoliopsida</taxon>
        <taxon>eudicotyledons</taxon>
        <taxon>Gunneridae</taxon>
        <taxon>Pentapetalae</taxon>
        <taxon>asterids</taxon>
        <taxon>campanulids</taxon>
        <taxon>Asterales</taxon>
        <taxon>Asteraceae</taxon>
        <taxon>Asteroideae</taxon>
        <taxon>Heliantheae alliance</taxon>
        <taxon>Eupatorieae</taxon>
        <taxon>Mikania</taxon>
    </lineage>
</organism>
<gene>
    <name evidence="1" type="ORF">E3N88_28828</name>
</gene>
<sequence length="92" mass="9441">MLRASASVLSSNVRSPIFVLQASGAVPGSSSGSIAVQPATLTNEVLENIALVAGFLKCSTALGSGDLLPPFAVVGSKLEQIHPEDMEEMDIT</sequence>
<dbReference type="AlphaFoldDB" id="A0A5N6N1Q8"/>
<comment type="caution">
    <text evidence="1">The sequence shown here is derived from an EMBL/GenBank/DDBJ whole genome shotgun (WGS) entry which is preliminary data.</text>
</comment>
<keyword evidence="2" id="KW-1185">Reference proteome</keyword>